<dbReference type="EMBL" id="MAEL01000023">
    <property type="protein sequence ID" value="KAF1305088.1"/>
    <property type="molecule type" value="Genomic_DNA"/>
</dbReference>
<accession>A0ABQ6Z144</accession>
<feature type="transmembrane region" description="Helical" evidence="5">
    <location>
        <begin position="12"/>
        <end position="36"/>
    </location>
</feature>
<dbReference type="Proteomes" id="UP000782705">
    <property type="component" value="Unassembled WGS sequence"/>
</dbReference>
<evidence type="ECO:0000256" key="5">
    <source>
        <dbReference type="SAM" id="Phobius"/>
    </source>
</evidence>
<protein>
    <recommendedName>
        <fullName evidence="6">ABC-2 type transporter transmembrane domain-containing protein</fullName>
    </recommendedName>
</protein>
<organism evidence="7 8">
    <name type="scientific">Candidatus Enterococcus willemsii</name>
    <dbReference type="NCBI Taxonomy" id="1857215"/>
    <lineage>
        <taxon>Bacteria</taxon>
        <taxon>Bacillati</taxon>
        <taxon>Bacillota</taxon>
        <taxon>Bacilli</taxon>
        <taxon>Lactobacillales</taxon>
        <taxon>Enterococcaceae</taxon>
        <taxon>Enterococcus</taxon>
    </lineage>
</organism>
<dbReference type="Pfam" id="PF01061">
    <property type="entry name" value="ABC2_membrane"/>
    <property type="match status" value="1"/>
</dbReference>
<dbReference type="RefSeq" id="WP_161901394.1">
    <property type="nucleotide sequence ID" value="NZ_MAEL01000023.1"/>
</dbReference>
<keyword evidence="3 5" id="KW-1133">Transmembrane helix</keyword>
<feature type="transmembrane region" description="Helical" evidence="5">
    <location>
        <begin position="100"/>
        <end position="122"/>
    </location>
</feature>
<proteinExistence type="predicted"/>
<evidence type="ECO:0000256" key="3">
    <source>
        <dbReference type="ARBA" id="ARBA00022989"/>
    </source>
</evidence>
<feature type="transmembrane region" description="Helical" evidence="5">
    <location>
        <begin position="48"/>
        <end position="74"/>
    </location>
</feature>
<feature type="transmembrane region" description="Helical" evidence="5">
    <location>
        <begin position="219"/>
        <end position="239"/>
    </location>
</feature>
<evidence type="ECO:0000256" key="4">
    <source>
        <dbReference type="ARBA" id="ARBA00023136"/>
    </source>
</evidence>
<evidence type="ECO:0000256" key="1">
    <source>
        <dbReference type="ARBA" id="ARBA00004141"/>
    </source>
</evidence>
<reference evidence="7 8" key="1">
    <citation type="submission" date="2016-06" db="EMBL/GenBank/DDBJ databases">
        <title>Four novel species of enterococci isolated from chicken manure.</title>
        <authorList>
            <person name="Van Tyne D."/>
        </authorList>
    </citation>
    <scope>NUCLEOTIDE SEQUENCE [LARGE SCALE GENOMIC DNA]</scope>
    <source>
        <strain evidence="7 8">CU12B</strain>
    </source>
</reference>
<evidence type="ECO:0000256" key="2">
    <source>
        <dbReference type="ARBA" id="ARBA00022692"/>
    </source>
</evidence>
<evidence type="ECO:0000313" key="8">
    <source>
        <dbReference type="Proteomes" id="UP000782705"/>
    </source>
</evidence>
<gene>
    <name evidence="7" type="ORF">BAU17_04745</name>
</gene>
<sequence length="249" mass="28216">MKYIKYELLNTLGNFFSILFGVIMPTMMTLLFYFIFSKELPAEAMGKFSIQIYVTNLLMAPLAVIFIGFAALFSQEIEKEVTVRMSLFGYTEKKQMQMKFLAQAIVVTLSILIYTMIVAPILKLPLPSIFGFLVVAVSVCLLSFGLFIAAYGISLLMKKFGPTFGIVMTIYFAIMMLSGMMGVQYNQLPAPVQTIAKLLPTTHMIQDIPKLWTKNQYNLMPLMQSMLFLLAVCVLLYLWGIHSKKRRLG</sequence>
<name>A0ABQ6Z144_9ENTE</name>
<feature type="transmembrane region" description="Helical" evidence="5">
    <location>
        <begin position="163"/>
        <end position="183"/>
    </location>
</feature>
<comment type="subcellular location">
    <subcellularLocation>
        <location evidence="1">Membrane</location>
        <topology evidence="1">Multi-pass membrane protein</topology>
    </subcellularLocation>
</comment>
<keyword evidence="2 5" id="KW-0812">Transmembrane</keyword>
<dbReference type="InterPro" id="IPR013525">
    <property type="entry name" value="ABC2_TM"/>
</dbReference>
<feature type="domain" description="ABC-2 type transporter transmembrane" evidence="6">
    <location>
        <begin position="4"/>
        <end position="206"/>
    </location>
</feature>
<evidence type="ECO:0000259" key="6">
    <source>
        <dbReference type="Pfam" id="PF01061"/>
    </source>
</evidence>
<feature type="transmembrane region" description="Helical" evidence="5">
    <location>
        <begin position="128"/>
        <end position="151"/>
    </location>
</feature>
<keyword evidence="4 5" id="KW-0472">Membrane</keyword>
<comment type="caution">
    <text evidence="7">The sequence shown here is derived from an EMBL/GenBank/DDBJ whole genome shotgun (WGS) entry which is preliminary data.</text>
</comment>
<keyword evidence="8" id="KW-1185">Reference proteome</keyword>
<evidence type="ECO:0000313" key="7">
    <source>
        <dbReference type="EMBL" id="KAF1305088.1"/>
    </source>
</evidence>